<keyword evidence="7" id="KW-0342">GTP-binding</keyword>
<dbReference type="Gene3D" id="1.10.10.10">
    <property type="entry name" value="Winged helix-like DNA-binding domain superfamily/Winged helix DNA-binding domain"/>
    <property type="match status" value="1"/>
</dbReference>
<evidence type="ECO:0000256" key="9">
    <source>
        <dbReference type="ARBA" id="ARBA00048679"/>
    </source>
</evidence>
<evidence type="ECO:0000259" key="11">
    <source>
        <dbReference type="PROSITE" id="PS51424"/>
    </source>
</evidence>
<dbReference type="SUPFAM" id="SSF52200">
    <property type="entry name" value="Toll/Interleukin receptor TIR domain"/>
    <property type="match status" value="1"/>
</dbReference>
<dbReference type="InterPro" id="IPR057263">
    <property type="entry name" value="COR-B"/>
</dbReference>
<dbReference type="EC" id="2.7.11.1" evidence="1"/>
<comment type="catalytic activity">
    <reaction evidence="9">
        <text>L-seryl-[protein] + ATP = O-phospho-L-seryl-[protein] + ADP + H(+)</text>
        <dbReference type="Rhea" id="RHEA:17989"/>
        <dbReference type="Rhea" id="RHEA-COMP:9863"/>
        <dbReference type="Rhea" id="RHEA-COMP:11604"/>
        <dbReference type="ChEBI" id="CHEBI:15378"/>
        <dbReference type="ChEBI" id="CHEBI:29999"/>
        <dbReference type="ChEBI" id="CHEBI:30616"/>
        <dbReference type="ChEBI" id="CHEBI:83421"/>
        <dbReference type="ChEBI" id="CHEBI:456216"/>
        <dbReference type="EC" id="2.7.11.1"/>
    </reaction>
</comment>
<dbReference type="PROSITE" id="PS50104">
    <property type="entry name" value="TIR"/>
    <property type="match status" value="1"/>
</dbReference>
<evidence type="ECO:0000256" key="2">
    <source>
        <dbReference type="ARBA" id="ARBA00022679"/>
    </source>
</evidence>
<evidence type="ECO:0000256" key="8">
    <source>
        <dbReference type="ARBA" id="ARBA00047899"/>
    </source>
</evidence>
<keyword evidence="5" id="KW-0418">Kinase</keyword>
<keyword evidence="3" id="KW-0677">Repeat</keyword>
<dbReference type="Pfam" id="PF16095">
    <property type="entry name" value="COR-A"/>
    <property type="match status" value="1"/>
</dbReference>
<dbReference type="Proteomes" id="UP000473574">
    <property type="component" value="Unassembled WGS sequence"/>
</dbReference>
<dbReference type="EMBL" id="QZCE01000002">
    <property type="protein sequence ID" value="NEZ68037.1"/>
    <property type="molecule type" value="Genomic_DNA"/>
</dbReference>
<dbReference type="Pfam" id="PF25497">
    <property type="entry name" value="COR-B"/>
    <property type="match status" value="1"/>
</dbReference>
<dbReference type="PROSITE" id="PS51419">
    <property type="entry name" value="RAB"/>
    <property type="match status" value="1"/>
</dbReference>
<dbReference type="GO" id="GO:0005524">
    <property type="term" value="F:ATP binding"/>
    <property type="evidence" value="ECO:0007669"/>
    <property type="project" value="UniProtKB-KW"/>
</dbReference>
<feature type="domain" description="TIR" evidence="10">
    <location>
        <begin position="576"/>
        <end position="725"/>
    </location>
</feature>
<dbReference type="InterPro" id="IPR032171">
    <property type="entry name" value="COR-A"/>
</dbReference>
<evidence type="ECO:0000256" key="4">
    <source>
        <dbReference type="ARBA" id="ARBA00022741"/>
    </source>
</evidence>
<accession>A0A6M0SHQ4</accession>
<dbReference type="InterPro" id="IPR036388">
    <property type="entry name" value="WH-like_DNA-bd_sf"/>
</dbReference>
<keyword evidence="6" id="KW-0067">ATP-binding</keyword>
<dbReference type="PRINTS" id="PR00449">
    <property type="entry name" value="RASTRNSFRMNG"/>
</dbReference>
<evidence type="ECO:0000259" key="10">
    <source>
        <dbReference type="PROSITE" id="PS50104"/>
    </source>
</evidence>
<keyword evidence="2" id="KW-0808">Transferase</keyword>
<dbReference type="SUPFAM" id="SSF52540">
    <property type="entry name" value="P-loop containing nucleoside triphosphate hydrolases"/>
    <property type="match status" value="1"/>
</dbReference>
<dbReference type="AlphaFoldDB" id="A0A6M0SHQ4"/>
<protein>
    <recommendedName>
        <fullName evidence="1">non-specific serine/threonine protein kinase</fullName>
        <ecNumber evidence="1">2.7.11.1</ecNumber>
    </recommendedName>
</protein>
<dbReference type="Gene3D" id="3.40.50.300">
    <property type="entry name" value="P-loop containing nucleotide triphosphate hydrolases"/>
    <property type="match status" value="1"/>
</dbReference>
<dbReference type="SMART" id="SM00255">
    <property type="entry name" value="TIR"/>
    <property type="match status" value="1"/>
</dbReference>
<keyword evidence="4" id="KW-0547">Nucleotide-binding</keyword>
<dbReference type="GO" id="GO:0007165">
    <property type="term" value="P:signal transduction"/>
    <property type="evidence" value="ECO:0007669"/>
    <property type="project" value="InterPro"/>
</dbReference>
<dbReference type="Pfam" id="PF08477">
    <property type="entry name" value="Roc"/>
    <property type="match status" value="1"/>
</dbReference>
<evidence type="ECO:0000256" key="5">
    <source>
        <dbReference type="ARBA" id="ARBA00022777"/>
    </source>
</evidence>
<dbReference type="Gene3D" id="3.30.310.200">
    <property type="match status" value="1"/>
</dbReference>
<dbReference type="PANTHER" id="PTHR47978">
    <property type="match status" value="1"/>
</dbReference>
<comment type="catalytic activity">
    <reaction evidence="8">
        <text>L-threonyl-[protein] + ATP = O-phospho-L-threonyl-[protein] + ADP + H(+)</text>
        <dbReference type="Rhea" id="RHEA:46608"/>
        <dbReference type="Rhea" id="RHEA-COMP:11060"/>
        <dbReference type="Rhea" id="RHEA-COMP:11605"/>
        <dbReference type="ChEBI" id="CHEBI:15378"/>
        <dbReference type="ChEBI" id="CHEBI:30013"/>
        <dbReference type="ChEBI" id="CHEBI:30616"/>
        <dbReference type="ChEBI" id="CHEBI:61977"/>
        <dbReference type="ChEBI" id="CHEBI:456216"/>
        <dbReference type="EC" id="2.7.11.1"/>
    </reaction>
</comment>
<evidence type="ECO:0000256" key="3">
    <source>
        <dbReference type="ARBA" id="ARBA00022737"/>
    </source>
</evidence>
<dbReference type="Pfam" id="PF13676">
    <property type="entry name" value="TIR_2"/>
    <property type="match status" value="1"/>
</dbReference>
<dbReference type="SMART" id="SM00175">
    <property type="entry name" value="RAB"/>
    <property type="match status" value="1"/>
</dbReference>
<evidence type="ECO:0000313" key="13">
    <source>
        <dbReference type="Proteomes" id="UP000473574"/>
    </source>
</evidence>
<evidence type="ECO:0000256" key="1">
    <source>
        <dbReference type="ARBA" id="ARBA00012513"/>
    </source>
</evidence>
<comment type="caution">
    <text evidence="12">The sequence shown here is derived from an EMBL/GenBank/DDBJ whole genome shotgun (WGS) entry which is preliminary data.</text>
</comment>
<evidence type="ECO:0000313" key="12">
    <source>
        <dbReference type="EMBL" id="NEZ68037.1"/>
    </source>
</evidence>
<dbReference type="InterPro" id="IPR027417">
    <property type="entry name" value="P-loop_NTPase"/>
</dbReference>
<dbReference type="Gene3D" id="1.10.10.2200">
    <property type="match status" value="1"/>
</dbReference>
<evidence type="ECO:0000256" key="6">
    <source>
        <dbReference type="ARBA" id="ARBA00022840"/>
    </source>
</evidence>
<dbReference type="InterPro" id="IPR035897">
    <property type="entry name" value="Toll_tir_struct_dom_sf"/>
</dbReference>
<proteinExistence type="predicted"/>
<organism evidence="12 13">
    <name type="scientific">Adonisia turfae CCMR0082</name>
    <dbReference type="NCBI Taxonomy" id="2304604"/>
    <lineage>
        <taxon>Bacteria</taxon>
        <taxon>Bacillati</taxon>
        <taxon>Cyanobacteriota</taxon>
        <taxon>Adonisia</taxon>
        <taxon>Adonisia turfae</taxon>
    </lineage>
</organism>
<dbReference type="GO" id="GO:0016301">
    <property type="term" value="F:kinase activity"/>
    <property type="evidence" value="ECO:0007669"/>
    <property type="project" value="UniProtKB-KW"/>
</dbReference>
<gene>
    <name evidence="12" type="ORF">D0962_35800</name>
</gene>
<feature type="domain" description="Roc" evidence="11">
    <location>
        <begin position="87"/>
        <end position="254"/>
    </location>
</feature>
<dbReference type="PROSITE" id="PS51424">
    <property type="entry name" value="ROC"/>
    <property type="match status" value="1"/>
</dbReference>
<evidence type="ECO:0000256" key="7">
    <source>
        <dbReference type="ARBA" id="ARBA00023134"/>
    </source>
</evidence>
<reference evidence="12 13" key="1">
    <citation type="journal article" date="2020" name="Microb. Ecol.">
        <title>Ecogenomics of the Marine Benthic Filamentous Cyanobacterium Adonisia.</title>
        <authorList>
            <person name="Walter J.M."/>
            <person name="Coutinho F.H."/>
            <person name="Leomil L."/>
            <person name="Hargreaves P.I."/>
            <person name="Campeao M.E."/>
            <person name="Vieira V.V."/>
            <person name="Silva B.S."/>
            <person name="Fistarol G.O."/>
            <person name="Salomon P.S."/>
            <person name="Sawabe T."/>
            <person name="Mino S."/>
            <person name="Hosokawa M."/>
            <person name="Miyashita H."/>
            <person name="Maruyama F."/>
            <person name="van Verk M.C."/>
            <person name="Dutilh B.E."/>
            <person name="Thompson C.C."/>
            <person name="Thompson F.L."/>
        </authorList>
    </citation>
    <scope>NUCLEOTIDE SEQUENCE [LARGE SCALE GENOMIC DNA]</scope>
    <source>
        <strain evidence="12 13">CCMR0082</strain>
    </source>
</reference>
<dbReference type="Gene3D" id="3.40.50.10140">
    <property type="entry name" value="Toll/interleukin-1 receptor homology (TIR) domain"/>
    <property type="match status" value="1"/>
</dbReference>
<sequence>MPELRQEEYGINLADYQWVDLFEPDGFERLARAIELYFPDSASPFNEAKSYPVSSPGETKPDSVSSFNLPDSILRNIGPGGNTPLSEARPLNEAKLILVGFGAVGKTSLVNRLVYERFYKGEKQTEGIQITPWHLQLANKENVRLHIWDFGGQEIMHSTHQFFLTERSLYLLVLNGRQGHEDADADYWLNLIKSFGADSSIIVVLNKIREHPFDVNRLDLQQKYPIREFIYTDCEDGTGIKQLYQTILHEVERLKDLRVPFSQSWFDIKDRLASMREDYLTFERYRKICCENGENDPLEQDNLSGHLHRLGIALNYKEDPRLQHTHILNPHWVTEGIYAILNAEILATQKGELLVGDLTRILDVIKYPPERHSLLLELMRKFELCFRFPEDDCRYLIPERLDKQQPPKVEDFKPEECLNFQYHYPTLPEGLLPRFIVRSHILSRDLSRWRTGVILEKEGNLALVKADIQARKVIISIMGPVASRRRLLAIIRSDFEHIHSSFKFQVEEMVPTPHDPNVLIAYSDLSVMEQNGLYTFPKVFGNDVLELNVQELLNGIDIEMSQRRASVSKQSETARQSLNLFYSYSHKDETFKDELETHLKLLQRQGLIAQWSDRQIEAGKELAKEIDENLENADLILLLVSADFIASDYCYTIEMARALERHESEEARVVPVIIRDVNWHSAPFGKLKAVPKDGKAVKTWGDKDTAWKNVEEEIRGIVREIIKKLD</sequence>
<dbReference type="InterPro" id="IPR000157">
    <property type="entry name" value="TIR_dom"/>
</dbReference>
<dbReference type="InterPro" id="IPR020859">
    <property type="entry name" value="ROC"/>
</dbReference>
<name>A0A6M0SHQ4_9CYAN</name>